<dbReference type="EMBL" id="CM002924">
    <property type="protein sequence ID" value="KGN58977.1"/>
    <property type="molecule type" value="Genomic_DNA"/>
</dbReference>
<dbReference type="Gramene" id="KGN58977">
    <property type="protein sequence ID" value="KGN58977"/>
    <property type="gene ID" value="Csa_3G740200"/>
</dbReference>
<protein>
    <submittedName>
        <fullName evidence="2">Uncharacterized protein</fullName>
    </submittedName>
</protein>
<feature type="region of interest" description="Disordered" evidence="1">
    <location>
        <begin position="1"/>
        <end position="23"/>
    </location>
</feature>
<proteinExistence type="predicted"/>
<reference evidence="2 3" key="1">
    <citation type="journal article" date="2009" name="Nat. Genet.">
        <title>The genome of the cucumber, Cucumis sativus L.</title>
        <authorList>
            <person name="Huang S."/>
            <person name="Li R."/>
            <person name="Zhang Z."/>
            <person name="Li L."/>
            <person name="Gu X."/>
            <person name="Fan W."/>
            <person name="Lucas W.J."/>
            <person name="Wang X."/>
            <person name="Xie B."/>
            <person name="Ni P."/>
            <person name="Ren Y."/>
            <person name="Zhu H."/>
            <person name="Li J."/>
            <person name="Lin K."/>
            <person name="Jin W."/>
            <person name="Fei Z."/>
            <person name="Li G."/>
            <person name="Staub J."/>
            <person name="Kilian A."/>
            <person name="van der Vossen E.A."/>
            <person name="Wu Y."/>
            <person name="Guo J."/>
            <person name="He J."/>
            <person name="Jia Z."/>
            <person name="Ren Y."/>
            <person name="Tian G."/>
            <person name="Lu Y."/>
            <person name="Ruan J."/>
            <person name="Qian W."/>
            <person name="Wang M."/>
            <person name="Huang Q."/>
            <person name="Li B."/>
            <person name="Xuan Z."/>
            <person name="Cao J."/>
            <person name="Asan"/>
            <person name="Wu Z."/>
            <person name="Zhang J."/>
            <person name="Cai Q."/>
            <person name="Bai Y."/>
            <person name="Zhao B."/>
            <person name="Han Y."/>
            <person name="Li Y."/>
            <person name="Li X."/>
            <person name="Wang S."/>
            <person name="Shi Q."/>
            <person name="Liu S."/>
            <person name="Cho W.K."/>
            <person name="Kim J.Y."/>
            <person name="Xu Y."/>
            <person name="Heller-Uszynska K."/>
            <person name="Miao H."/>
            <person name="Cheng Z."/>
            <person name="Zhang S."/>
            <person name="Wu J."/>
            <person name="Yang Y."/>
            <person name="Kang H."/>
            <person name="Li M."/>
            <person name="Liang H."/>
            <person name="Ren X."/>
            <person name="Shi Z."/>
            <person name="Wen M."/>
            <person name="Jian M."/>
            <person name="Yang H."/>
            <person name="Zhang G."/>
            <person name="Yang Z."/>
            <person name="Chen R."/>
            <person name="Liu S."/>
            <person name="Li J."/>
            <person name="Ma L."/>
            <person name="Liu H."/>
            <person name="Zhou Y."/>
            <person name="Zhao J."/>
            <person name="Fang X."/>
            <person name="Li G."/>
            <person name="Fang L."/>
            <person name="Li Y."/>
            <person name="Liu D."/>
            <person name="Zheng H."/>
            <person name="Zhang Y."/>
            <person name="Qin N."/>
            <person name="Li Z."/>
            <person name="Yang G."/>
            <person name="Yang S."/>
            <person name="Bolund L."/>
            <person name="Kristiansen K."/>
            <person name="Zheng H."/>
            <person name="Li S."/>
            <person name="Zhang X."/>
            <person name="Yang H."/>
            <person name="Wang J."/>
            <person name="Sun R."/>
            <person name="Zhang B."/>
            <person name="Jiang S."/>
            <person name="Wang J."/>
            <person name="Du Y."/>
            <person name="Li S."/>
        </authorList>
    </citation>
    <scope>NUCLEOTIDE SEQUENCE [LARGE SCALE GENOMIC DNA]</scope>
    <source>
        <strain evidence="3">cv. 9930</strain>
    </source>
</reference>
<keyword evidence="3" id="KW-1185">Reference proteome</keyword>
<gene>
    <name evidence="2" type="ORF">Csa_3G740200</name>
</gene>
<sequence>MGKGNNMKLKEQMSNSRKYRGSEFGQKASTASLGRVFINENSMVKTIGKIRFFQLLFRFKQDDAKEIKTTVTKEPDLQRVKCPSEAHFHSSLTHLIILIWH</sequence>
<name>A0A0A0LE18_CUCSA</name>
<dbReference type="AlphaFoldDB" id="A0A0A0LE18"/>
<dbReference type="Proteomes" id="UP000029981">
    <property type="component" value="Chromosome 3"/>
</dbReference>
<evidence type="ECO:0000313" key="3">
    <source>
        <dbReference type="Proteomes" id="UP000029981"/>
    </source>
</evidence>
<evidence type="ECO:0000256" key="1">
    <source>
        <dbReference type="SAM" id="MobiDB-lite"/>
    </source>
</evidence>
<reference evidence="2 3" key="4">
    <citation type="journal article" date="2011" name="BMC Genomics">
        <title>RNA-Seq improves annotation of protein-coding genes in the cucumber genome.</title>
        <authorList>
            <person name="Li Z."/>
            <person name="Zhang Z."/>
            <person name="Yan P."/>
            <person name="Huang S."/>
            <person name="Fei Z."/>
            <person name="Lin K."/>
        </authorList>
    </citation>
    <scope>NUCLEOTIDE SEQUENCE [LARGE SCALE GENOMIC DNA]</scope>
    <source>
        <strain evidence="3">cv. 9930</strain>
    </source>
</reference>
<accession>A0A0A0LE18</accession>
<reference evidence="2 3" key="3">
    <citation type="journal article" date="2010" name="BMC Genomics">
        <title>Transcriptome sequencing and comparative analysis of cucumber flowers with different sex types.</title>
        <authorList>
            <person name="Guo S."/>
            <person name="Zheng Y."/>
            <person name="Joung J.G."/>
            <person name="Liu S."/>
            <person name="Zhang Z."/>
            <person name="Crasta O.R."/>
            <person name="Sobral B.W."/>
            <person name="Xu Y."/>
            <person name="Huang S."/>
            <person name="Fei Z."/>
        </authorList>
    </citation>
    <scope>NUCLEOTIDE SEQUENCE [LARGE SCALE GENOMIC DNA]</scope>
    <source>
        <strain evidence="3">cv. 9930</strain>
    </source>
</reference>
<reference evidence="2 3" key="2">
    <citation type="journal article" date="2009" name="PLoS ONE">
        <title>An integrated genetic and cytogenetic map of the cucumber genome.</title>
        <authorList>
            <person name="Ren Y."/>
            <person name="Zhang Z."/>
            <person name="Liu J."/>
            <person name="Staub J.E."/>
            <person name="Han Y."/>
            <person name="Cheng Z."/>
            <person name="Li X."/>
            <person name="Lu J."/>
            <person name="Miao H."/>
            <person name="Kang H."/>
            <person name="Xie B."/>
            <person name="Gu X."/>
            <person name="Wang X."/>
            <person name="Du Y."/>
            <person name="Jin W."/>
            <person name="Huang S."/>
        </authorList>
    </citation>
    <scope>NUCLEOTIDE SEQUENCE [LARGE SCALE GENOMIC DNA]</scope>
    <source>
        <strain evidence="3">cv. 9930</strain>
    </source>
</reference>
<organism evidence="2 3">
    <name type="scientific">Cucumis sativus</name>
    <name type="common">Cucumber</name>
    <dbReference type="NCBI Taxonomy" id="3659"/>
    <lineage>
        <taxon>Eukaryota</taxon>
        <taxon>Viridiplantae</taxon>
        <taxon>Streptophyta</taxon>
        <taxon>Embryophyta</taxon>
        <taxon>Tracheophyta</taxon>
        <taxon>Spermatophyta</taxon>
        <taxon>Magnoliopsida</taxon>
        <taxon>eudicotyledons</taxon>
        <taxon>Gunneridae</taxon>
        <taxon>Pentapetalae</taxon>
        <taxon>rosids</taxon>
        <taxon>fabids</taxon>
        <taxon>Cucurbitales</taxon>
        <taxon>Cucurbitaceae</taxon>
        <taxon>Benincaseae</taxon>
        <taxon>Cucumis</taxon>
    </lineage>
</organism>
<evidence type="ECO:0000313" key="2">
    <source>
        <dbReference type="EMBL" id="KGN58977.1"/>
    </source>
</evidence>